<feature type="transmembrane region" description="Helical" evidence="8">
    <location>
        <begin position="505"/>
        <end position="525"/>
    </location>
</feature>
<dbReference type="GO" id="GO:0015109">
    <property type="term" value="F:chromate transmembrane transporter activity"/>
    <property type="evidence" value="ECO:0007669"/>
    <property type="project" value="InterPro"/>
</dbReference>
<feature type="transmembrane region" description="Helical" evidence="8">
    <location>
        <begin position="309"/>
        <end position="330"/>
    </location>
</feature>
<comment type="subcellular location">
    <subcellularLocation>
        <location evidence="1">Cell membrane</location>
        <topology evidence="1">Multi-pass membrane protein</topology>
    </subcellularLocation>
</comment>
<dbReference type="PANTHER" id="PTHR33567:SF3">
    <property type="entry name" value="CHROMATE ION TRANSPORTER (EUROFUNG)"/>
    <property type="match status" value="1"/>
</dbReference>
<evidence type="ECO:0000256" key="1">
    <source>
        <dbReference type="ARBA" id="ARBA00004651"/>
    </source>
</evidence>
<feature type="transmembrane region" description="Helical" evidence="8">
    <location>
        <begin position="377"/>
        <end position="399"/>
    </location>
</feature>
<name>B6QJZ5_TALMQ</name>
<dbReference type="OrthoDB" id="2160638at2759"/>
<keyword evidence="3" id="KW-1003">Cell membrane</keyword>
<dbReference type="Proteomes" id="UP000001294">
    <property type="component" value="Unassembled WGS sequence"/>
</dbReference>
<evidence type="ECO:0000256" key="5">
    <source>
        <dbReference type="ARBA" id="ARBA00022989"/>
    </source>
</evidence>
<organism evidence="9 10">
    <name type="scientific">Talaromyces marneffei (strain ATCC 18224 / CBS 334.59 / QM 7333)</name>
    <name type="common">Penicillium marneffei</name>
    <dbReference type="NCBI Taxonomy" id="441960"/>
    <lineage>
        <taxon>Eukaryota</taxon>
        <taxon>Fungi</taxon>
        <taxon>Dikarya</taxon>
        <taxon>Ascomycota</taxon>
        <taxon>Pezizomycotina</taxon>
        <taxon>Eurotiomycetes</taxon>
        <taxon>Eurotiomycetidae</taxon>
        <taxon>Eurotiales</taxon>
        <taxon>Trichocomaceae</taxon>
        <taxon>Talaromyces</taxon>
        <taxon>Talaromyces sect. Talaromyces</taxon>
    </lineage>
</organism>
<feature type="compositionally biased region" description="Polar residues" evidence="7">
    <location>
        <begin position="281"/>
        <end position="290"/>
    </location>
</feature>
<evidence type="ECO:0000313" key="9">
    <source>
        <dbReference type="EMBL" id="EEA23553.1"/>
    </source>
</evidence>
<protein>
    <submittedName>
        <fullName evidence="9">Chromate ion transporter, putative</fullName>
    </submittedName>
</protein>
<feature type="transmembrane region" description="Helical" evidence="8">
    <location>
        <begin position="444"/>
        <end position="468"/>
    </location>
</feature>
<keyword evidence="5 8" id="KW-1133">Transmembrane helix</keyword>
<accession>B6QJZ5</accession>
<dbReference type="PhylomeDB" id="B6QJZ5"/>
<evidence type="ECO:0000256" key="6">
    <source>
        <dbReference type="ARBA" id="ARBA00023136"/>
    </source>
</evidence>
<comment type="similarity">
    <text evidence="2">Belongs to the chromate ion transporter (CHR) (TC 2.A.51) family.</text>
</comment>
<dbReference type="Pfam" id="PF02417">
    <property type="entry name" value="Chromate_transp"/>
    <property type="match status" value="2"/>
</dbReference>
<dbReference type="AlphaFoldDB" id="B6QJZ5"/>
<feature type="transmembrane region" description="Helical" evidence="8">
    <location>
        <begin position="342"/>
        <end position="365"/>
    </location>
</feature>
<keyword evidence="10" id="KW-1185">Reference proteome</keyword>
<dbReference type="PANTHER" id="PTHR33567">
    <property type="entry name" value="CHROMATE ION TRANSPORTER (EUROFUNG)"/>
    <property type="match status" value="1"/>
</dbReference>
<feature type="transmembrane region" description="Helical" evidence="8">
    <location>
        <begin position="104"/>
        <end position="130"/>
    </location>
</feature>
<evidence type="ECO:0000256" key="4">
    <source>
        <dbReference type="ARBA" id="ARBA00022692"/>
    </source>
</evidence>
<gene>
    <name evidence="9" type="ORF">PMAA_101380</name>
</gene>
<feature type="transmembrane region" description="Helical" evidence="8">
    <location>
        <begin position="150"/>
        <end position="169"/>
    </location>
</feature>
<evidence type="ECO:0000256" key="3">
    <source>
        <dbReference type="ARBA" id="ARBA00022475"/>
    </source>
</evidence>
<evidence type="ECO:0000256" key="2">
    <source>
        <dbReference type="ARBA" id="ARBA00005262"/>
    </source>
</evidence>
<dbReference type="VEuPathDB" id="FungiDB:PMAA_101380"/>
<feature type="transmembrane region" description="Helical" evidence="8">
    <location>
        <begin position="411"/>
        <end position="432"/>
    </location>
</feature>
<dbReference type="InterPro" id="IPR003370">
    <property type="entry name" value="Chromate_transpt"/>
</dbReference>
<dbReference type="GO" id="GO:0005886">
    <property type="term" value="C:plasma membrane"/>
    <property type="evidence" value="ECO:0007669"/>
    <property type="project" value="UniProtKB-SubCell"/>
</dbReference>
<feature type="region of interest" description="Disordered" evidence="7">
    <location>
        <begin position="257"/>
        <end position="290"/>
    </location>
</feature>
<dbReference type="EMBL" id="DS995902">
    <property type="protein sequence ID" value="EEA23553.1"/>
    <property type="molecule type" value="Genomic_DNA"/>
</dbReference>
<feature type="transmembrane region" description="Helical" evidence="8">
    <location>
        <begin position="205"/>
        <end position="225"/>
    </location>
</feature>
<feature type="compositionally biased region" description="Polar residues" evidence="7">
    <location>
        <begin position="260"/>
        <end position="274"/>
    </location>
</feature>
<keyword evidence="4 8" id="KW-0812">Transmembrane</keyword>
<sequence length="527" mass="57218">MMHSSSITENLPGLKSLIRRHRSGRTSKTGANGEVSLLSRLVDVFLRTWDLGFTSFGGPPVHFRILHERFVEGKTGEKWVDEQTYQELFAICQALPGPGSTKMVFCLALLHAGFIPAIVTFLIWSLPGAITMYALALGVQHINEVLPRPVYGLLSGMNASTVGIIALAAVQLADKAIKDKFSRILVVFGACAGMCYNALWYFPVLMLIGGIAAVIWYGWMLQSIGKLKAKIKRRKSNTESQVEEASVENSVALEDRVGPSDTSSIQRRNVTATTMPVPGSKPTQNSQLEQELQQVQPDIHQNHSIKVRVGIVIAVVFFASFIGVLVGRGVKASPDITLDLFANMYLAGTIIFGGGPVVIPLLRSYVVGPGWVSGRDFLLGLAMIQAWPGPNFNFAVYLGALTLQASPYPTVLGAILGFLGIFIPGITLAVVVQSFWRVLRKYKWVIDLLHGLNTTAVGLVFTAVYRLWNIGYLTPETTTGQSLALDPWWVVVATATYAESAWFGVPPPAAIVVGAVLGLCWYGVVNS</sequence>
<keyword evidence="6 8" id="KW-0472">Membrane</keyword>
<evidence type="ECO:0000313" key="10">
    <source>
        <dbReference type="Proteomes" id="UP000001294"/>
    </source>
</evidence>
<reference evidence="10" key="1">
    <citation type="journal article" date="2015" name="Genome Announc.">
        <title>Genome sequence of the AIDS-associated pathogen Penicillium marneffei (ATCC18224) and its near taxonomic relative Talaromyces stipitatus (ATCC10500).</title>
        <authorList>
            <person name="Nierman W.C."/>
            <person name="Fedorova-Abrams N.D."/>
            <person name="Andrianopoulos A."/>
        </authorList>
    </citation>
    <scope>NUCLEOTIDE SEQUENCE [LARGE SCALE GENOMIC DNA]</scope>
    <source>
        <strain evidence="10">ATCC 18224 / CBS 334.59 / QM 7333</strain>
    </source>
</reference>
<evidence type="ECO:0000256" key="7">
    <source>
        <dbReference type="SAM" id="MobiDB-lite"/>
    </source>
</evidence>
<dbReference type="HOGENOM" id="CLU_018106_0_2_1"/>
<evidence type="ECO:0000256" key="8">
    <source>
        <dbReference type="SAM" id="Phobius"/>
    </source>
</evidence>
<proteinExistence type="inferred from homology"/>